<organism evidence="2 3">
    <name type="scientific">Pseudaminobacter soli</name>
    <name type="common">ex Zhang et al. 2022</name>
    <dbReference type="NCBI Taxonomy" id="2831468"/>
    <lineage>
        <taxon>Bacteria</taxon>
        <taxon>Pseudomonadati</taxon>
        <taxon>Pseudomonadota</taxon>
        <taxon>Alphaproteobacteria</taxon>
        <taxon>Hyphomicrobiales</taxon>
        <taxon>Phyllobacteriaceae</taxon>
        <taxon>Pseudaminobacter</taxon>
    </lineage>
</organism>
<proteinExistence type="inferred from homology"/>
<dbReference type="InterPro" id="IPR011004">
    <property type="entry name" value="Trimer_LpxA-like_sf"/>
</dbReference>
<comment type="caution">
    <text evidence="2">The sequence shown here is derived from an EMBL/GenBank/DDBJ whole genome shotgun (WGS) entry which is preliminary data.</text>
</comment>
<dbReference type="PANTHER" id="PTHR43300">
    <property type="entry name" value="ACETYLTRANSFERASE"/>
    <property type="match status" value="1"/>
</dbReference>
<evidence type="ECO:0000256" key="1">
    <source>
        <dbReference type="ARBA" id="ARBA00007274"/>
    </source>
</evidence>
<dbReference type="Pfam" id="PF00132">
    <property type="entry name" value="Hexapep"/>
    <property type="match status" value="1"/>
</dbReference>
<keyword evidence="3" id="KW-1185">Reference proteome</keyword>
<evidence type="ECO:0000313" key="2">
    <source>
        <dbReference type="EMBL" id="MBS3648526.1"/>
    </source>
</evidence>
<protein>
    <recommendedName>
        <fullName evidence="4">UDP-3-O-(3-hydroxymyristoyl)glucosamine N-acyltransferase</fullName>
    </recommendedName>
</protein>
<gene>
    <name evidence="2" type="ORF">KEU06_07780</name>
</gene>
<dbReference type="EMBL" id="JAGWCR010000003">
    <property type="protein sequence ID" value="MBS3648526.1"/>
    <property type="molecule type" value="Genomic_DNA"/>
</dbReference>
<dbReference type="Gene3D" id="2.160.10.10">
    <property type="entry name" value="Hexapeptide repeat proteins"/>
    <property type="match status" value="1"/>
</dbReference>
<evidence type="ECO:0000313" key="3">
    <source>
        <dbReference type="Proteomes" id="UP000680348"/>
    </source>
</evidence>
<reference evidence="2" key="1">
    <citation type="submission" date="2021-04" db="EMBL/GenBank/DDBJ databases">
        <title>Pseudaminobacter soli sp. nov., isolated from paddy soil contaminated by heavy metals.</title>
        <authorList>
            <person name="Zhang K."/>
        </authorList>
    </citation>
    <scope>NUCLEOTIDE SEQUENCE</scope>
    <source>
        <strain evidence="2">19-2017</strain>
    </source>
</reference>
<dbReference type="PANTHER" id="PTHR43300:SF10">
    <property type="entry name" value="2,3,4,5-TETRAHYDROPYRIDINE-2,6-DICARBOXYLATE N-ACETYLTRANSFERASE"/>
    <property type="match status" value="1"/>
</dbReference>
<sequence>MSLHRLSEFEGLAGLKVVRDSAFAVTGKLSTPLDDLCVPLRSENYLGEVNGSDRVAAVITTVALSEGVDPRLGLAIAADPDAAHSEVHAQCAKLRDKELRAIPNRIDSSADIDPGAHIAPYGVEIGPRCYIGPGAVVRPGTAIEHDSIIHSGTSIGGPGFNTGFIGGRRRIVPQLGGVRVGPFVELLSNCCVARSLFGGNTVIGEETVADNLVYIAHDVQIGRRVQICALVNVLGRTVVGDSAYLGPSAVIRNGLEIGAGAKVSMGAVVTENVEPGATVTGNFAISHERFLARLRTIRKEDP</sequence>
<dbReference type="AlphaFoldDB" id="A0A942DWN5"/>
<accession>A0A942DWN5</accession>
<comment type="similarity">
    <text evidence="1">Belongs to the transferase hexapeptide repeat family.</text>
</comment>
<name>A0A942DWN5_9HYPH</name>
<dbReference type="SUPFAM" id="SSF51161">
    <property type="entry name" value="Trimeric LpxA-like enzymes"/>
    <property type="match status" value="1"/>
</dbReference>
<dbReference type="InterPro" id="IPR050179">
    <property type="entry name" value="Trans_hexapeptide_repeat"/>
</dbReference>
<dbReference type="InterPro" id="IPR001451">
    <property type="entry name" value="Hexapep"/>
</dbReference>
<dbReference type="Proteomes" id="UP000680348">
    <property type="component" value="Unassembled WGS sequence"/>
</dbReference>
<dbReference type="Pfam" id="PF14602">
    <property type="entry name" value="Hexapep_2"/>
    <property type="match status" value="1"/>
</dbReference>
<evidence type="ECO:0008006" key="4">
    <source>
        <dbReference type="Google" id="ProtNLM"/>
    </source>
</evidence>